<dbReference type="RefSeq" id="XP_030378262.1">
    <property type="nucleotide sequence ID" value="XM_030522402.1"/>
</dbReference>
<dbReference type="PANTHER" id="PTHR39957">
    <property type="entry name" value="AT09846P1-RELATED"/>
    <property type="match status" value="1"/>
</dbReference>
<evidence type="ECO:0000313" key="5">
    <source>
        <dbReference type="Proteomes" id="UP000504634"/>
    </source>
</evidence>
<evidence type="ECO:0000313" key="6">
    <source>
        <dbReference type="RefSeq" id="XP_030378262.1"/>
    </source>
</evidence>
<proteinExistence type="predicted"/>
<keyword evidence="2" id="KW-0964">Secreted</keyword>
<name>A0A6J2TTM9_DROLE</name>
<dbReference type="GeneID" id="115626893"/>
<keyword evidence="3" id="KW-0812">Transmembrane</keyword>
<dbReference type="Proteomes" id="UP000504634">
    <property type="component" value="Unplaced"/>
</dbReference>
<comment type="subcellular location">
    <subcellularLocation>
        <location evidence="1">Secreted</location>
    </subcellularLocation>
</comment>
<dbReference type="OrthoDB" id="7969141at2759"/>
<reference evidence="6" key="1">
    <citation type="submission" date="2025-08" db="UniProtKB">
        <authorList>
            <consortium name="RefSeq"/>
        </authorList>
    </citation>
    <scope>IDENTIFICATION</scope>
    <source>
        <strain evidence="6">11010-0011.00</strain>
        <tissue evidence="6">Whole body</tissue>
    </source>
</reference>
<evidence type="ECO:0000259" key="4">
    <source>
        <dbReference type="SMART" id="SM01318"/>
    </source>
</evidence>
<dbReference type="GO" id="GO:0005576">
    <property type="term" value="C:extracellular region"/>
    <property type="evidence" value="ECO:0007669"/>
    <property type="project" value="UniProtKB-SubCell"/>
</dbReference>
<feature type="transmembrane region" description="Helical" evidence="3">
    <location>
        <begin position="12"/>
        <end position="32"/>
    </location>
</feature>
<dbReference type="SMART" id="SM01318">
    <property type="entry name" value="SVWC"/>
    <property type="match status" value="1"/>
</dbReference>
<accession>A0A6J2TTM9</accession>
<dbReference type="InterPro" id="IPR053308">
    <property type="entry name" value="Vago-like"/>
</dbReference>
<sequence>MSQKYRLENFRYILGLFAFVYLCDVVCAYSGLIPVDPANPGKCFYRGDLLTLGVNDGISPCQRLTCYEDGSILIEGCGKLRIDNCNRGERINLGKPFPECCILKYKCKKPDGTPYYIERDAADNGPTKAANVA</sequence>
<keyword evidence="5" id="KW-1185">Reference proteome</keyword>
<feature type="domain" description="Single" evidence="4">
    <location>
        <begin position="43"/>
        <end position="107"/>
    </location>
</feature>
<keyword evidence="3" id="KW-1133">Transmembrane helix</keyword>
<evidence type="ECO:0000256" key="1">
    <source>
        <dbReference type="ARBA" id="ARBA00004613"/>
    </source>
</evidence>
<dbReference type="Pfam" id="PF15430">
    <property type="entry name" value="SVWC"/>
    <property type="match status" value="1"/>
</dbReference>
<evidence type="ECO:0000256" key="2">
    <source>
        <dbReference type="ARBA" id="ARBA00022525"/>
    </source>
</evidence>
<keyword evidence="3" id="KW-0472">Membrane</keyword>
<gene>
    <name evidence="6" type="primary">LOC115626893</name>
</gene>
<dbReference type="InterPro" id="IPR029277">
    <property type="entry name" value="SVWC_dom"/>
</dbReference>
<protein>
    <submittedName>
        <fullName evidence="6">Uncharacterized protein LOC115626893 isoform X1</fullName>
    </submittedName>
</protein>
<organism evidence="5 6">
    <name type="scientific">Drosophila lebanonensis</name>
    <name type="common">Fruit fly</name>
    <name type="synonym">Scaptodrosophila lebanonensis</name>
    <dbReference type="NCBI Taxonomy" id="7225"/>
    <lineage>
        <taxon>Eukaryota</taxon>
        <taxon>Metazoa</taxon>
        <taxon>Ecdysozoa</taxon>
        <taxon>Arthropoda</taxon>
        <taxon>Hexapoda</taxon>
        <taxon>Insecta</taxon>
        <taxon>Pterygota</taxon>
        <taxon>Neoptera</taxon>
        <taxon>Endopterygota</taxon>
        <taxon>Diptera</taxon>
        <taxon>Brachycera</taxon>
        <taxon>Muscomorpha</taxon>
        <taxon>Ephydroidea</taxon>
        <taxon>Drosophilidae</taxon>
        <taxon>Scaptodrosophila</taxon>
    </lineage>
</organism>
<dbReference type="PANTHER" id="PTHR39957:SF1">
    <property type="entry name" value="AT09846P1-RELATED"/>
    <property type="match status" value="1"/>
</dbReference>
<dbReference type="AlphaFoldDB" id="A0A6J2TTM9"/>
<evidence type="ECO:0000256" key="3">
    <source>
        <dbReference type="SAM" id="Phobius"/>
    </source>
</evidence>